<evidence type="ECO:0000313" key="3">
    <source>
        <dbReference type="Proteomes" id="UP001210865"/>
    </source>
</evidence>
<reference evidence="2 3" key="1">
    <citation type="submission" date="2022-12" db="EMBL/GenBank/DDBJ databases">
        <title>Sphingomonas abieness sp. nov., an endophytic bacterium isolated from Abies koreana.</title>
        <authorList>
            <person name="Jiang L."/>
            <person name="Lee J."/>
        </authorList>
    </citation>
    <scope>NUCLEOTIDE SEQUENCE [LARGE SCALE GENOMIC DNA]</scope>
    <source>
        <strain evidence="3">PAMB 00755</strain>
    </source>
</reference>
<sequence length="105" mass="11634">MSASHEKPSLPDGVESIQNKPPSTAVSDELRKLMALLSDSLPHDAAISFLFDTRLHVRIDVRQLEQVQAIEMMLPTLGGGIFHDVQRGQAPNHSFLHRVTALVDR</sequence>
<organism evidence="2 3">
    <name type="scientific">Sphingomonas abietis</name>
    <dbReference type="NCBI Taxonomy" id="3012344"/>
    <lineage>
        <taxon>Bacteria</taxon>
        <taxon>Pseudomonadati</taxon>
        <taxon>Pseudomonadota</taxon>
        <taxon>Alphaproteobacteria</taxon>
        <taxon>Sphingomonadales</taxon>
        <taxon>Sphingomonadaceae</taxon>
        <taxon>Sphingomonas</taxon>
    </lineage>
</organism>
<dbReference type="Proteomes" id="UP001210865">
    <property type="component" value="Chromosome"/>
</dbReference>
<name>A0ABY7NJG9_9SPHN</name>
<dbReference type="EMBL" id="CP115174">
    <property type="protein sequence ID" value="WBO21671.1"/>
    <property type="molecule type" value="Genomic_DNA"/>
</dbReference>
<evidence type="ECO:0000313" key="2">
    <source>
        <dbReference type="EMBL" id="WBO21671.1"/>
    </source>
</evidence>
<dbReference type="RefSeq" id="WP_270076319.1">
    <property type="nucleotide sequence ID" value="NZ_CP115174.1"/>
</dbReference>
<gene>
    <name evidence="2" type="ORF">PBT88_16050</name>
</gene>
<evidence type="ECO:0000256" key="1">
    <source>
        <dbReference type="SAM" id="MobiDB-lite"/>
    </source>
</evidence>
<keyword evidence="3" id="KW-1185">Reference proteome</keyword>
<proteinExistence type="predicted"/>
<accession>A0ABY7NJG9</accession>
<protein>
    <submittedName>
        <fullName evidence="2">Uncharacterized protein</fullName>
    </submittedName>
</protein>
<feature type="compositionally biased region" description="Polar residues" evidence="1">
    <location>
        <begin position="16"/>
        <end position="25"/>
    </location>
</feature>
<feature type="region of interest" description="Disordered" evidence="1">
    <location>
        <begin position="1"/>
        <end position="25"/>
    </location>
</feature>